<dbReference type="CDD" id="cd00082">
    <property type="entry name" value="HisKA"/>
    <property type="match status" value="1"/>
</dbReference>
<evidence type="ECO:0000313" key="12">
    <source>
        <dbReference type="EMBL" id="UQS82507.1"/>
    </source>
</evidence>
<dbReference type="InterPro" id="IPR005467">
    <property type="entry name" value="His_kinase_dom"/>
</dbReference>
<dbReference type="PROSITE" id="PS50885">
    <property type="entry name" value="HAMP"/>
    <property type="match status" value="1"/>
</dbReference>
<evidence type="ECO:0000259" key="10">
    <source>
        <dbReference type="PROSITE" id="PS50109"/>
    </source>
</evidence>
<feature type="domain" description="Histidine kinase" evidence="10">
    <location>
        <begin position="263"/>
        <end position="481"/>
    </location>
</feature>
<evidence type="ECO:0000256" key="2">
    <source>
        <dbReference type="ARBA" id="ARBA00004370"/>
    </source>
</evidence>
<dbReference type="InterPro" id="IPR003594">
    <property type="entry name" value="HATPase_dom"/>
</dbReference>
<organism evidence="12 13">
    <name type="scientific">Bombilactobacillus folatiphilus</name>
    <dbReference type="NCBI Taxonomy" id="2923362"/>
    <lineage>
        <taxon>Bacteria</taxon>
        <taxon>Bacillati</taxon>
        <taxon>Bacillota</taxon>
        <taxon>Bacilli</taxon>
        <taxon>Lactobacillales</taxon>
        <taxon>Lactobacillaceae</taxon>
        <taxon>Bombilactobacillus</taxon>
    </lineage>
</organism>
<dbReference type="Gene3D" id="3.30.565.10">
    <property type="entry name" value="Histidine kinase-like ATPase, C-terminal domain"/>
    <property type="match status" value="1"/>
</dbReference>
<dbReference type="Pfam" id="PF00512">
    <property type="entry name" value="HisKA"/>
    <property type="match status" value="1"/>
</dbReference>
<keyword evidence="4" id="KW-0597">Phosphoprotein</keyword>
<proteinExistence type="predicted"/>
<name>A0ABY4PA73_9LACO</name>
<dbReference type="Gene3D" id="1.10.287.130">
    <property type="match status" value="1"/>
</dbReference>
<dbReference type="PRINTS" id="PR00344">
    <property type="entry name" value="BCTRLSENSOR"/>
</dbReference>
<keyword evidence="5" id="KW-0808">Transferase</keyword>
<dbReference type="PANTHER" id="PTHR43047">
    <property type="entry name" value="TWO-COMPONENT HISTIDINE PROTEIN KINASE"/>
    <property type="match status" value="1"/>
</dbReference>
<dbReference type="EMBL" id="CP093366">
    <property type="protein sequence ID" value="UQS82507.1"/>
    <property type="molecule type" value="Genomic_DNA"/>
</dbReference>
<feature type="coiled-coil region" evidence="8">
    <location>
        <begin position="236"/>
        <end position="263"/>
    </location>
</feature>
<protein>
    <recommendedName>
        <fullName evidence="3">histidine kinase</fullName>
        <ecNumber evidence="3">2.7.13.3</ecNumber>
    </recommendedName>
</protein>
<dbReference type="SUPFAM" id="SSF47384">
    <property type="entry name" value="Homodimeric domain of signal transducing histidine kinase"/>
    <property type="match status" value="1"/>
</dbReference>
<evidence type="ECO:0000256" key="1">
    <source>
        <dbReference type="ARBA" id="ARBA00000085"/>
    </source>
</evidence>
<dbReference type="CDD" id="cd06225">
    <property type="entry name" value="HAMP"/>
    <property type="match status" value="1"/>
</dbReference>
<gene>
    <name evidence="12" type="ORF">MOO45_02325</name>
</gene>
<dbReference type="Proteomes" id="UP000831495">
    <property type="component" value="Chromosome"/>
</dbReference>
<feature type="domain" description="HAMP" evidence="11">
    <location>
        <begin position="196"/>
        <end position="248"/>
    </location>
</feature>
<dbReference type="Pfam" id="PF00672">
    <property type="entry name" value="HAMP"/>
    <property type="match status" value="1"/>
</dbReference>
<evidence type="ECO:0000313" key="13">
    <source>
        <dbReference type="Proteomes" id="UP000831495"/>
    </source>
</evidence>
<feature type="transmembrane region" description="Helical" evidence="9">
    <location>
        <begin position="6"/>
        <end position="30"/>
    </location>
</feature>
<dbReference type="Pfam" id="PF02518">
    <property type="entry name" value="HATPase_c"/>
    <property type="match status" value="1"/>
</dbReference>
<evidence type="ECO:0000256" key="9">
    <source>
        <dbReference type="SAM" id="Phobius"/>
    </source>
</evidence>
<dbReference type="EC" id="2.7.13.3" evidence="3"/>
<reference evidence="12" key="1">
    <citation type="journal article" date="2022" name="Int. J. Syst. Evol. Microbiol.">
        <title>Apilactobacillus apisilvae sp. nov., Nicolia spurrieriana gen. nov. sp. nov., Bombilactobacillus folatiphilus sp. nov. and Bombilactobacillus thymidiniphilus sp. nov., four new lactic acid bacterial isolates from stingless bees Tetragonula carbonaria and Austroplebeia australis.</title>
        <authorList>
            <person name="Oliphant S.A."/>
            <person name="Watson-Haigh N.S."/>
            <person name="Sumby K.M."/>
            <person name="Gardner J."/>
            <person name="Groom S."/>
            <person name="Jiranek V."/>
        </authorList>
    </citation>
    <scope>NUCLEOTIDE SEQUENCE</scope>
    <source>
        <strain evidence="12">SG4_D2</strain>
    </source>
</reference>
<keyword evidence="6 12" id="KW-0418">Kinase</keyword>
<dbReference type="SMART" id="SM00388">
    <property type="entry name" value="HisKA"/>
    <property type="match status" value="1"/>
</dbReference>
<evidence type="ECO:0000256" key="5">
    <source>
        <dbReference type="ARBA" id="ARBA00022679"/>
    </source>
</evidence>
<comment type="subcellular location">
    <subcellularLocation>
        <location evidence="2">Membrane</location>
    </subcellularLocation>
</comment>
<accession>A0ABY4PA73</accession>
<dbReference type="PROSITE" id="PS50109">
    <property type="entry name" value="HIS_KIN"/>
    <property type="match status" value="1"/>
</dbReference>
<dbReference type="InterPro" id="IPR036097">
    <property type="entry name" value="HisK_dim/P_sf"/>
</dbReference>
<dbReference type="InterPro" id="IPR004358">
    <property type="entry name" value="Sig_transdc_His_kin-like_C"/>
</dbReference>
<feature type="transmembrane region" description="Helical" evidence="9">
    <location>
        <begin position="176"/>
        <end position="195"/>
    </location>
</feature>
<keyword evidence="9" id="KW-0472">Membrane</keyword>
<evidence type="ECO:0000256" key="3">
    <source>
        <dbReference type="ARBA" id="ARBA00012438"/>
    </source>
</evidence>
<dbReference type="SMART" id="SM00387">
    <property type="entry name" value="HATPase_c"/>
    <property type="match status" value="1"/>
</dbReference>
<dbReference type="InterPro" id="IPR003660">
    <property type="entry name" value="HAMP_dom"/>
</dbReference>
<keyword evidence="8" id="KW-0175">Coiled coil</keyword>
<sequence length="491" mass="56523">MKLIYQYMLGFLVVVGTCLGVISIAIYSYSESMAYRQTWMQLEGYSDNLQKMALRVDPRTGTIDNITTETLDDMQDILADQKVNFVLFDKIGRELYPNRTSQPLIDAKTLALLRKGNTIRERNSTERSRPRVYHKRPMTYIMKPWFDQDNKMVAILLAGSEVSAVETNINTIKRNLLVALLVSVFIALVLSWFLANWQVKRIDKLRQATKQVAGGDFDVKIATDGQDELDDLAHDFNAMTISLQDYDQEIKRQEQRRKDFMADASHEMRTPLTTINGLLEGLAYDAIPAENRGQSIQLMRNETKRLIRLVNENLDYEKIRTNQIPLHQRSFDVQDCLQNIVSQLQEKATTSQDQLVLQAPDDLQIYADYDRFIQIVFNITQNAIQFTNQGLITIKAWHDDQQHAVLITISDNGIGMSSDQVKNIWERYYKADPSRKNTKYGESGLGLAIVHQLMQQHHGKIQVRSHLEQGTTFTLTFYDQEVIRANDTDQN</sequence>
<keyword evidence="9" id="KW-1133">Transmembrane helix</keyword>
<dbReference type="GO" id="GO:0016301">
    <property type="term" value="F:kinase activity"/>
    <property type="evidence" value="ECO:0007669"/>
    <property type="project" value="UniProtKB-KW"/>
</dbReference>
<dbReference type="SUPFAM" id="SSF55874">
    <property type="entry name" value="ATPase domain of HSP90 chaperone/DNA topoisomerase II/histidine kinase"/>
    <property type="match status" value="1"/>
</dbReference>
<dbReference type="InterPro" id="IPR036890">
    <property type="entry name" value="HATPase_C_sf"/>
</dbReference>
<keyword evidence="7" id="KW-0902">Two-component regulatory system</keyword>
<evidence type="ECO:0000256" key="4">
    <source>
        <dbReference type="ARBA" id="ARBA00022553"/>
    </source>
</evidence>
<evidence type="ECO:0000256" key="8">
    <source>
        <dbReference type="SAM" id="Coils"/>
    </source>
</evidence>
<dbReference type="PANTHER" id="PTHR43047:SF72">
    <property type="entry name" value="OSMOSENSING HISTIDINE PROTEIN KINASE SLN1"/>
    <property type="match status" value="1"/>
</dbReference>
<dbReference type="SUPFAM" id="SSF158472">
    <property type="entry name" value="HAMP domain-like"/>
    <property type="match status" value="1"/>
</dbReference>
<dbReference type="InterPro" id="IPR003661">
    <property type="entry name" value="HisK_dim/P_dom"/>
</dbReference>
<dbReference type="Gene3D" id="6.10.340.10">
    <property type="match status" value="1"/>
</dbReference>
<dbReference type="SMART" id="SM00304">
    <property type="entry name" value="HAMP"/>
    <property type="match status" value="1"/>
</dbReference>
<comment type="catalytic activity">
    <reaction evidence="1">
        <text>ATP + protein L-histidine = ADP + protein N-phospho-L-histidine.</text>
        <dbReference type="EC" id="2.7.13.3"/>
    </reaction>
</comment>
<keyword evidence="9" id="KW-0812">Transmembrane</keyword>
<dbReference type="RefSeq" id="WP_249514785.1">
    <property type="nucleotide sequence ID" value="NZ_CP093366.1"/>
</dbReference>
<keyword evidence="13" id="KW-1185">Reference proteome</keyword>
<evidence type="ECO:0000256" key="7">
    <source>
        <dbReference type="ARBA" id="ARBA00023012"/>
    </source>
</evidence>
<evidence type="ECO:0000259" key="11">
    <source>
        <dbReference type="PROSITE" id="PS50885"/>
    </source>
</evidence>
<evidence type="ECO:0000256" key="6">
    <source>
        <dbReference type="ARBA" id="ARBA00022777"/>
    </source>
</evidence>